<keyword evidence="1 3" id="KW-0175">Coiled coil</keyword>
<dbReference type="GO" id="GO:0005737">
    <property type="term" value="C:cytoplasm"/>
    <property type="evidence" value="ECO:0007669"/>
    <property type="project" value="TreeGrafter"/>
</dbReference>
<dbReference type="PANTHER" id="PTHR45615:SF40">
    <property type="entry name" value="MYOSIN HEAVY CHAIN, NON-MUSCLE"/>
    <property type="match status" value="1"/>
</dbReference>
<comment type="caution">
    <text evidence="2">Lacks conserved residue(s) required for the propagation of feature annotation.</text>
</comment>
<dbReference type="GO" id="GO:0051015">
    <property type="term" value="F:actin filament binding"/>
    <property type="evidence" value="ECO:0007669"/>
    <property type="project" value="TreeGrafter"/>
</dbReference>
<gene>
    <name evidence="6" type="ORF">ADEAN_000590200</name>
</gene>
<evidence type="ECO:0000256" key="1">
    <source>
        <dbReference type="ARBA" id="ARBA00023054"/>
    </source>
</evidence>
<feature type="coiled-coil region" evidence="3">
    <location>
        <begin position="64"/>
        <end position="128"/>
    </location>
</feature>
<dbReference type="GO" id="GO:0005524">
    <property type="term" value="F:ATP binding"/>
    <property type="evidence" value="ECO:0007669"/>
    <property type="project" value="InterPro"/>
</dbReference>
<dbReference type="Proteomes" id="UP000515908">
    <property type="component" value="Chromosome 11"/>
</dbReference>
<evidence type="ECO:0000259" key="5">
    <source>
        <dbReference type="PROSITE" id="PS50067"/>
    </source>
</evidence>
<feature type="coiled-coil region" evidence="3">
    <location>
        <begin position="499"/>
        <end position="603"/>
    </location>
</feature>
<evidence type="ECO:0000256" key="4">
    <source>
        <dbReference type="SAM" id="MobiDB-lite"/>
    </source>
</evidence>
<dbReference type="GO" id="GO:0008017">
    <property type="term" value="F:microtubule binding"/>
    <property type="evidence" value="ECO:0007669"/>
    <property type="project" value="InterPro"/>
</dbReference>
<dbReference type="SUPFAM" id="SSF52540">
    <property type="entry name" value="P-loop containing nucleoside triphosphate hydrolases"/>
    <property type="match status" value="1"/>
</dbReference>
<evidence type="ECO:0000256" key="2">
    <source>
        <dbReference type="PROSITE-ProRule" id="PRU00283"/>
    </source>
</evidence>
<dbReference type="GO" id="GO:0016460">
    <property type="term" value="C:myosin II complex"/>
    <property type="evidence" value="ECO:0007669"/>
    <property type="project" value="TreeGrafter"/>
</dbReference>
<accession>A0A7G2CHM6</accession>
<evidence type="ECO:0000313" key="6">
    <source>
        <dbReference type="EMBL" id="CAD2218414.1"/>
    </source>
</evidence>
<evidence type="ECO:0000313" key="7">
    <source>
        <dbReference type="Proteomes" id="UP000515908"/>
    </source>
</evidence>
<feature type="domain" description="Kinesin motor" evidence="5">
    <location>
        <begin position="1"/>
        <end position="28"/>
    </location>
</feature>
<dbReference type="Gene3D" id="3.40.850.10">
    <property type="entry name" value="Kinesin motor domain"/>
    <property type="match status" value="1"/>
</dbReference>
<dbReference type="EMBL" id="LR877155">
    <property type="protein sequence ID" value="CAD2218414.1"/>
    <property type="molecule type" value="Genomic_DNA"/>
</dbReference>
<dbReference type="GO" id="GO:0032982">
    <property type="term" value="C:myosin filament"/>
    <property type="evidence" value="ECO:0007669"/>
    <property type="project" value="TreeGrafter"/>
</dbReference>
<evidence type="ECO:0000256" key="3">
    <source>
        <dbReference type="SAM" id="Coils"/>
    </source>
</evidence>
<dbReference type="GO" id="GO:0007018">
    <property type="term" value="P:microtubule-based movement"/>
    <property type="evidence" value="ECO:0007669"/>
    <property type="project" value="InterPro"/>
</dbReference>
<sequence length="962" mass="109308">MLATVAPSAYCYLQTLNTLRFAGVAKKVINVATVNEDQHFQKLIADLRQQIIRLTLQIEGGKASEAHREEVRTLKEEKEELLAENDKLKLQVVKVVDNEMVTALRKRVEELEANNEMLQKEKFSLQQRLLSSTTQLREELAAKRADILKLQDGISLKDTAIAEWTMKYKALDQQLQLRTAALAAAESKGGTSGGDGGTSASAPPPVIAGAKDETSTLRKKIAKLTAEMTQSNRTHQETVDQLKTTRDQLDDYKTRYEENKMQLNRLHERMENTLGLLETTQCQLAAVKTESGAETAKASALQESLLNAQLDQIRDDYLAEKQSNVQLLLRVSNLEQERSQLKNDLSQRQEDVFELEQMLMEETENSERYYLRLRHQRTLCDIQQHLTRRVAGSAMGETRQGDYARNTSYSYSAQPSPTSAFASPRTDVLNASLSMMSHAPFDPLAQSTSHQNSWELMYAQLEYECLCDEAQSRSLIEQEYMVSTMRLLARKTKLKAAELQQLQERHTELAEKVHMLEEEAEYYKKKSKDTDTRLADAQEQLAMAQAEAEERGVEQLRLTRKVRTLEESNDELERARNTLVERVAELEDANDTLKQRCVEAEQLATETQNYFCSSPTQKEGSSDDQNSSGGARPSSMIRAAIEQTTLTMKERELQTAKEEIARLTQQCESYRAEIGALRAEADKGNQTVLDNRDQLRREVEQYQKQKQALEHSKAQLSQLMDSTVADYEKRVVQQQDMINTLRRALDEETSMADACRASAQRAEADRLAAEEEVLLLKENSDELRRATRESESKILKLQKELDDLRAQYNVFERQLMELKVREPELFLVIERSAGEDGSVWLDKARREKANMEKQKLEARRMNVELLEHVRRRNSHLREVQQQIQDVSLTMSPGVTPINDSLYDASALEEYNMLVSARNTVSGQSPPILTGKAQANFGDDLSLPSSLQGSDINTPTAVEHKKK</sequence>
<keyword evidence="7" id="KW-1185">Reference proteome</keyword>
<dbReference type="PROSITE" id="PS50067">
    <property type="entry name" value="KINESIN_MOTOR_2"/>
    <property type="match status" value="1"/>
</dbReference>
<feature type="region of interest" description="Disordered" evidence="4">
    <location>
        <begin position="609"/>
        <end position="636"/>
    </location>
</feature>
<reference evidence="6 7" key="1">
    <citation type="submission" date="2020-08" db="EMBL/GenBank/DDBJ databases">
        <authorList>
            <person name="Newling K."/>
            <person name="Davey J."/>
            <person name="Forrester S."/>
        </authorList>
    </citation>
    <scope>NUCLEOTIDE SEQUENCE [LARGE SCALE GENOMIC DNA]</scope>
    <source>
        <strain evidence="7">Crithidia deanei Carvalho (ATCC PRA-265)</strain>
    </source>
</reference>
<feature type="region of interest" description="Disordered" evidence="4">
    <location>
        <begin position="930"/>
        <end position="962"/>
    </location>
</feature>
<dbReference type="GO" id="GO:0003777">
    <property type="term" value="F:microtubule motor activity"/>
    <property type="evidence" value="ECO:0007669"/>
    <property type="project" value="InterPro"/>
</dbReference>
<dbReference type="AlphaFoldDB" id="A0A7G2CHM6"/>
<dbReference type="GO" id="GO:0000146">
    <property type="term" value="F:microfilament motor activity"/>
    <property type="evidence" value="ECO:0007669"/>
    <property type="project" value="TreeGrafter"/>
</dbReference>
<feature type="coiled-coil region" evidence="3">
    <location>
        <begin position="646"/>
        <end position="866"/>
    </location>
</feature>
<dbReference type="PANTHER" id="PTHR45615">
    <property type="entry name" value="MYOSIN HEAVY CHAIN, NON-MUSCLE"/>
    <property type="match status" value="1"/>
</dbReference>
<feature type="coiled-coil region" evidence="3">
    <location>
        <begin position="324"/>
        <end position="351"/>
    </location>
</feature>
<dbReference type="InterPro" id="IPR036961">
    <property type="entry name" value="Kinesin_motor_dom_sf"/>
</dbReference>
<protein>
    <recommendedName>
        <fullName evidence="5">Kinesin motor domain-containing protein</fullName>
    </recommendedName>
</protein>
<feature type="region of interest" description="Disordered" evidence="4">
    <location>
        <begin position="187"/>
        <end position="213"/>
    </location>
</feature>
<name>A0A7G2CHM6_9TRYP</name>
<feature type="compositionally biased region" description="Polar residues" evidence="4">
    <location>
        <begin position="609"/>
        <end position="629"/>
    </location>
</feature>
<dbReference type="InterPro" id="IPR001752">
    <property type="entry name" value="Kinesin_motor_dom"/>
</dbReference>
<dbReference type="VEuPathDB" id="TriTrypDB:ADEAN_000590200"/>
<dbReference type="InterPro" id="IPR027417">
    <property type="entry name" value="P-loop_NTPase"/>
</dbReference>
<organism evidence="6 7">
    <name type="scientific">Angomonas deanei</name>
    <dbReference type="NCBI Taxonomy" id="59799"/>
    <lineage>
        <taxon>Eukaryota</taxon>
        <taxon>Discoba</taxon>
        <taxon>Euglenozoa</taxon>
        <taxon>Kinetoplastea</taxon>
        <taxon>Metakinetoplastina</taxon>
        <taxon>Trypanosomatida</taxon>
        <taxon>Trypanosomatidae</taxon>
        <taxon>Strigomonadinae</taxon>
        <taxon>Angomonas</taxon>
    </lineage>
</organism>
<proteinExistence type="inferred from homology"/>
<feature type="compositionally biased region" description="Polar residues" evidence="4">
    <location>
        <begin position="942"/>
        <end position="955"/>
    </location>
</feature>
<comment type="similarity">
    <text evidence="2">Belongs to the TRAFAC class myosin-kinesin ATPase superfamily. Kinesin family.</text>
</comment>